<dbReference type="SUPFAM" id="SSF48179">
    <property type="entry name" value="6-phosphogluconate dehydrogenase C-terminal domain-like"/>
    <property type="match status" value="1"/>
</dbReference>
<dbReference type="EC" id="1.1.1.86" evidence="3"/>
<accession>A0A0R3JT90</accession>
<dbReference type="PANTHER" id="PTHR40459">
    <property type="entry name" value="CONSERVED HYPOTHETICAL ALANINE AND LEUCINE RICH PROTEIN"/>
    <property type="match status" value="1"/>
</dbReference>
<dbReference type="InterPro" id="IPR036291">
    <property type="entry name" value="NAD(P)-bd_dom_sf"/>
</dbReference>
<comment type="caution">
    <text evidence="3">The sequence shown here is derived from an EMBL/GenBank/DDBJ whole genome shotgun (WGS) entry which is preliminary data.</text>
</comment>
<feature type="domain" description="DUF2520" evidence="2">
    <location>
        <begin position="131"/>
        <end position="251"/>
    </location>
</feature>
<dbReference type="SUPFAM" id="SSF51735">
    <property type="entry name" value="NAD(P)-binding Rossmann-fold domains"/>
    <property type="match status" value="1"/>
</dbReference>
<dbReference type="InterPro" id="IPR008927">
    <property type="entry name" value="6-PGluconate_DH-like_C_sf"/>
</dbReference>
<dbReference type="InterPro" id="IPR037108">
    <property type="entry name" value="TM1727-like_C_sf"/>
</dbReference>
<keyword evidence="4" id="KW-1185">Reference proteome</keyword>
<dbReference type="Pfam" id="PF10728">
    <property type="entry name" value="DUF2520"/>
    <property type="match status" value="1"/>
</dbReference>
<dbReference type="GO" id="GO:0004455">
    <property type="term" value="F:ketol-acid reductoisomerase activity"/>
    <property type="evidence" value="ECO:0007669"/>
    <property type="project" value="UniProtKB-EC"/>
</dbReference>
<name>A0A0R3JT90_CALMK</name>
<evidence type="ECO:0000313" key="4">
    <source>
        <dbReference type="Proteomes" id="UP000052015"/>
    </source>
</evidence>
<dbReference type="InterPro" id="IPR028939">
    <property type="entry name" value="P5C_Rdtase_cat_N"/>
</dbReference>
<keyword evidence="3" id="KW-0413">Isomerase</keyword>
<evidence type="ECO:0000259" key="2">
    <source>
        <dbReference type="Pfam" id="PF10728"/>
    </source>
</evidence>
<dbReference type="Proteomes" id="UP000052015">
    <property type="component" value="Unassembled WGS sequence"/>
</dbReference>
<protein>
    <submittedName>
        <fullName evidence="3">Ketol-acid reductoisomerase</fullName>
        <ecNumber evidence="3">1.1.1.86</ecNumber>
    </submittedName>
</protein>
<gene>
    <name evidence="3" type="primary">ilvC</name>
    <name evidence="3" type="ORF">ABG79_01494</name>
</gene>
<proteinExistence type="predicted"/>
<reference evidence="3 4" key="1">
    <citation type="submission" date="2015-09" db="EMBL/GenBank/DDBJ databases">
        <title>Draft genome sequence of a Caloramator mitchellensis, a moderate thermophile from the Great Artesian Basin of Australia.</title>
        <authorList>
            <person name="Patel B.K."/>
        </authorList>
    </citation>
    <scope>NUCLEOTIDE SEQUENCE [LARGE SCALE GENOMIC DNA]</scope>
    <source>
        <strain evidence="3 4">VF08</strain>
    </source>
</reference>
<dbReference type="PANTHER" id="PTHR40459:SF1">
    <property type="entry name" value="CONSERVED HYPOTHETICAL ALANINE AND LEUCINE RICH PROTEIN"/>
    <property type="match status" value="1"/>
</dbReference>
<dbReference type="InterPro" id="IPR018931">
    <property type="entry name" value="DUF2520"/>
</dbReference>
<evidence type="ECO:0000313" key="3">
    <source>
        <dbReference type="EMBL" id="KRQ86742.1"/>
    </source>
</evidence>
<feature type="domain" description="Pyrroline-5-carboxylate reductase catalytic N-terminal" evidence="1">
    <location>
        <begin position="2"/>
        <end position="86"/>
    </location>
</feature>
<evidence type="ECO:0000259" key="1">
    <source>
        <dbReference type="Pfam" id="PF03807"/>
    </source>
</evidence>
<organism evidence="3 4">
    <name type="scientific">Caloramator mitchellensis</name>
    <dbReference type="NCBI Taxonomy" id="908809"/>
    <lineage>
        <taxon>Bacteria</taxon>
        <taxon>Bacillati</taxon>
        <taxon>Bacillota</taxon>
        <taxon>Clostridia</taxon>
        <taxon>Eubacteriales</taxon>
        <taxon>Clostridiaceae</taxon>
        <taxon>Caloramator</taxon>
    </lineage>
</organism>
<sequence>MKIGFIGAGKVGSAFGRYLKENGLDIAGFYSRSIESSQSAAEFTGSKAMDIEELVNDCNYIFITTPDGVISEVWERIKKYDLKGKNIFHMSGCLGSDIFQGAKHLDADTYSLHPLFPFTDRNCFTFLNEVVFSVEGENIDKIKYFLNAAKLKYFVIDNKNKAKYHAAAVFASNYIVSIAKIAKEILLDCGMDEKYIVDAIYPLMKGAVSNIREKGIEGALTGPILRRDAGTIKLHLDNLDDFEHIYRLLGLAAVEIEKGKIEYKDEKLEAIENLLRGE</sequence>
<dbReference type="OrthoDB" id="9810755at2"/>
<dbReference type="EMBL" id="LKHP01000007">
    <property type="protein sequence ID" value="KRQ86742.1"/>
    <property type="molecule type" value="Genomic_DNA"/>
</dbReference>
<dbReference type="GO" id="GO:0016853">
    <property type="term" value="F:isomerase activity"/>
    <property type="evidence" value="ECO:0007669"/>
    <property type="project" value="UniProtKB-KW"/>
</dbReference>
<dbReference type="STRING" id="908809.ABG79_01494"/>
<dbReference type="AlphaFoldDB" id="A0A0R3JT90"/>
<keyword evidence="3" id="KW-0560">Oxidoreductase</keyword>
<dbReference type="Gene3D" id="1.10.1040.20">
    <property type="entry name" value="ProC-like, C-terminal domain"/>
    <property type="match status" value="1"/>
</dbReference>
<dbReference type="Gene3D" id="3.40.50.720">
    <property type="entry name" value="NAD(P)-binding Rossmann-like Domain"/>
    <property type="match status" value="1"/>
</dbReference>
<dbReference type="Pfam" id="PF03807">
    <property type="entry name" value="F420_oxidored"/>
    <property type="match status" value="1"/>
</dbReference>